<organism evidence="1 2">
    <name type="scientific">Dokdonella soli</name>
    <dbReference type="NCBI Taxonomy" id="529810"/>
    <lineage>
        <taxon>Bacteria</taxon>
        <taxon>Pseudomonadati</taxon>
        <taxon>Pseudomonadota</taxon>
        <taxon>Gammaproteobacteria</taxon>
        <taxon>Lysobacterales</taxon>
        <taxon>Rhodanobacteraceae</taxon>
        <taxon>Dokdonella</taxon>
    </lineage>
</organism>
<name>A0ABN1IQM4_9GAMM</name>
<dbReference type="RefSeq" id="WP_343792139.1">
    <property type="nucleotide sequence ID" value="NZ_BAAAEU010000023.1"/>
</dbReference>
<proteinExistence type="predicted"/>
<sequence length="92" mass="9883">MELIGSYHASGYTVEAYFPESGAPDVWTIWIVKDGQVVEACTARIAVNCVYGVDDQTMARLDAIATAAVTKVMRGEARSRCTVARRSLAVAA</sequence>
<protein>
    <submittedName>
        <fullName evidence="1">Uncharacterized protein</fullName>
    </submittedName>
</protein>
<dbReference type="EMBL" id="BAAAEU010000023">
    <property type="protein sequence ID" value="GAA0719261.1"/>
    <property type="molecule type" value="Genomic_DNA"/>
</dbReference>
<evidence type="ECO:0000313" key="1">
    <source>
        <dbReference type="EMBL" id="GAA0719261.1"/>
    </source>
</evidence>
<dbReference type="Proteomes" id="UP001501523">
    <property type="component" value="Unassembled WGS sequence"/>
</dbReference>
<evidence type="ECO:0000313" key="2">
    <source>
        <dbReference type="Proteomes" id="UP001501523"/>
    </source>
</evidence>
<keyword evidence="2" id="KW-1185">Reference proteome</keyword>
<comment type="caution">
    <text evidence="1">The sequence shown here is derived from an EMBL/GenBank/DDBJ whole genome shotgun (WGS) entry which is preliminary data.</text>
</comment>
<reference evidence="1 2" key="1">
    <citation type="journal article" date="2019" name="Int. J. Syst. Evol. Microbiol.">
        <title>The Global Catalogue of Microorganisms (GCM) 10K type strain sequencing project: providing services to taxonomists for standard genome sequencing and annotation.</title>
        <authorList>
            <consortium name="The Broad Institute Genomics Platform"/>
            <consortium name="The Broad Institute Genome Sequencing Center for Infectious Disease"/>
            <person name="Wu L."/>
            <person name="Ma J."/>
        </authorList>
    </citation>
    <scope>NUCLEOTIDE SEQUENCE [LARGE SCALE GENOMIC DNA]</scope>
    <source>
        <strain evidence="1 2">JCM 15421</strain>
    </source>
</reference>
<gene>
    <name evidence="1" type="ORF">GCM10009105_27680</name>
</gene>
<accession>A0ABN1IQM4</accession>